<reference evidence="2" key="1">
    <citation type="submission" date="2022-01" db="EMBL/GenBank/DDBJ databases">
        <title>Genome-Based Taxonomic Classification of the Phylum Actinobacteria.</title>
        <authorList>
            <person name="Gao Y."/>
        </authorList>
    </citation>
    <scope>NUCLEOTIDE SEQUENCE</scope>
    <source>
        <strain evidence="2">KLBMP 8922</strain>
    </source>
</reference>
<dbReference type="RefSeq" id="WP_235051329.1">
    <property type="nucleotide sequence ID" value="NZ_JAKFHA010000003.1"/>
</dbReference>
<dbReference type="InterPro" id="IPR058548">
    <property type="entry name" value="MlaB-like_STAS"/>
</dbReference>
<dbReference type="Proteomes" id="UP001165378">
    <property type="component" value="Unassembled WGS sequence"/>
</dbReference>
<protein>
    <submittedName>
        <fullName evidence="2">STAS domain-containing protein</fullName>
    </submittedName>
</protein>
<name>A0AA41PWV3_9ACTN</name>
<gene>
    <name evidence="2" type="ORF">LZ495_08145</name>
</gene>
<sequence>MPGRAFEPVYLIVHRRDTEAGVALHGEIDARSESVLRGSLARCLADDRHAIDIDLAGVTHCDATGLRVFHDLAKAAVEGGGHLRLHNPGRNLSGLFVLTGTGTMLHAVPASGEKGPEGCAERFPVWLSGSAAGRALLRCLAAISWPALLR</sequence>
<keyword evidence="3" id="KW-1185">Reference proteome</keyword>
<dbReference type="SUPFAM" id="SSF52091">
    <property type="entry name" value="SpoIIaa-like"/>
    <property type="match status" value="1"/>
</dbReference>
<proteinExistence type="predicted"/>
<dbReference type="CDD" id="cd07043">
    <property type="entry name" value="STAS_anti-anti-sigma_factors"/>
    <property type="match status" value="1"/>
</dbReference>
<dbReference type="AlphaFoldDB" id="A0AA41PWV3"/>
<dbReference type="PROSITE" id="PS50801">
    <property type="entry name" value="STAS"/>
    <property type="match status" value="1"/>
</dbReference>
<dbReference type="Gene3D" id="3.30.750.24">
    <property type="entry name" value="STAS domain"/>
    <property type="match status" value="1"/>
</dbReference>
<dbReference type="InterPro" id="IPR002645">
    <property type="entry name" value="STAS_dom"/>
</dbReference>
<evidence type="ECO:0000313" key="3">
    <source>
        <dbReference type="Proteomes" id="UP001165378"/>
    </source>
</evidence>
<dbReference type="InterPro" id="IPR036513">
    <property type="entry name" value="STAS_dom_sf"/>
</dbReference>
<dbReference type="Pfam" id="PF13466">
    <property type="entry name" value="STAS_2"/>
    <property type="match status" value="1"/>
</dbReference>
<evidence type="ECO:0000259" key="1">
    <source>
        <dbReference type="PROSITE" id="PS50801"/>
    </source>
</evidence>
<organism evidence="2 3">
    <name type="scientific">Yinghuangia soli</name>
    <dbReference type="NCBI Taxonomy" id="2908204"/>
    <lineage>
        <taxon>Bacteria</taxon>
        <taxon>Bacillati</taxon>
        <taxon>Actinomycetota</taxon>
        <taxon>Actinomycetes</taxon>
        <taxon>Kitasatosporales</taxon>
        <taxon>Streptomycetaceae</taxon>
        <taxon>Yinghuangia</taxon>
    </lineage>
</organism>
<feature type="domain" description="STAS" evidence="1">
    <location>
        <begin position="22"/>
        <end position="100"/>
    </location>
</feature>
<evidence type="ECO:0000313" key="2">
    <source>
        <dbReference type="EMBL" id="MCF2527186.1"/>
    </source>
</evidence>
<accession>A0AA41PWV3</accession>
<comment type="caution">
    <text evidence="2">The sequence shown here is derived from an EMBL/GenBank/DDBJ whole genome shotgun (WGS) entry which is preliminary data.</text>
</comment>
<dbReference type="EMBL" id="JAKFHA010000003">
    <property type="protein sequence ID" value="MCF2527186.1"/>
    <property type="molecule type" value="Genomic_DNA"/>
</dbReference>